<dbReference type="Pfam" id="PF11306">
    <property type="entry name" value="DUF3108"/>
    <property type="match status" value="1"/>
</dbReference>
<accession>A0A7C4UBL3</accession>
<sequence>MFTFNLLIFLYSEIFHYEGRYGLITVGEGTIEFRKNDDINEVICILKTKGIFSKIYPVNDYYRSVSRGDFTSILYERNISEGRYKAYVKIEYYDDSIIYSDGRKYIVKTRYYDLFSAIFMMRNIVFNVNDSISFPVHTGGSPSFIKIKIYDGGKIETGKGEIETFLLVPSIKDERIFGKDGELKIYVSKEEKIPVLIKSKLFFGEISFIIK</sequence>
<gene>
    <name evidence="1" type="ORF">ENV67_01460</name>
</gene>
<name>A0A7C4UBL3_UNCW3</name>
<organism evidence="1">
    <name type="scientific">candidate division WOR-3 bacterium</name>
    <dbReference type="NCBI Taxonomy" id="2052148"/>
    <lineage>
        <taxon>Bacteria</taxon>
        <taxon>Bacteria division WOR-3</taxon>
    </lineage>
</organism>
<reference evidence="1" key="1">
    <citation type="journal article" date="2020" name="mSystems">
        <title>Genome- and Community-Level Interaction Insights into Carbon Utilization and Element Cycling Functions of Hydrothermarchaeota in Hydrothermal Sediment.</title>
        <authorList>
            <person name="Zhou Z."/>
            <person name="Liu Y."/>
            <person name="Xu W."/>
            <person name="Pan J."/>
            <person name="Luo Z.H."/>
            <person name="Li M."/>
        </authorList>
    </citation>
    <scope>NUCLEOTIDE SEQUENCE [LARGE SCALE GENOMIC DNA]</scope>
    <source>
        <strain evidence="1">SpSt-780</strain>
    </source>
</reference>
<dbReference type="InterPro" id="IPR021457">
    <property type="entry name" value="DUF3108"/>
</dbReference>
<dbReference type="AlphaFoldDB" id="A0A7C4UBL3"/>
<proteinExistence type="predicted"/>
<protein>
    <submittedName>
        <fullName evidence="1">DUF3108 domain-containing protein</fullName>
    </submittedName>
</protein>
<comment type="caution">
    <text evidence="1">The sequence shown here is derived from an EMBL/GenBank/DDBJ whole genome shotgun (WGS) entry which is preliminary data.</text>
</comment>
<dbReference type="EMBL" id="DTHG01000017">
    <property type="protein sequence ID" value="HGW91194.1"/>
    <property type="molecule type" value="Genomic_DNA"/>
</dbReference>
<evidence type="ECO:0000313" key="1">
    <source>
        <dbReference type="EMBL" id="HGW91194.1"/>
    </source>
</evidence>